<accession>A0A7H8TN94</accession>
<dbReference type="Pfam" id="PF20529">
    <property type="entry name" value="DUF6744"/>
    <property type="match status" value="1"/>
</dbReference>
<gene>
    <name evidence="2" type="ORF">HUT05_24950</name>
</gene>
<dbReference type="Proteomes" id="UP000509418">
    <property type="component" value="Chromosome"/>
</dbReference>
<dbReference type="AlphaFoldDB" id="A0A7H8TN94"/>
<proteinExistence type="predicted"/>
<organism evidence="2 3">
    <name type="scientific">Streptomyces chartreusis</name>
    <dbReference type="NCBI Taxonomy" id="1969"/>
    <lineage>
        <taxon>Bacteria</taxon>
        <taxon>Bacillati</taxon>
        <taxon>Actinomycetota</taxon>
        <taxon>Actinomycetes</taxon>
        <taxon>Kitasatosporales</taxon>
        <taxon>Streptomycetaceae</taxon>
        <taxon>Streptomyces</taxon>
    </lineage>
</organism>
<dbReference type="EMBL" id="CP056041">
    <property type="protein sequence ID" value="QKZ24943.1"/>
    <property type="molecule type" value="Genomic_DNA"/>
</dbReference>
<sequence length="328" mass="37233">MLGHLVLYSIFEGRVTHDDLVAWFREFGLDEDLLPPPLRQTDVFEKVTGPDGVRVTYPLDDPTATGPASRTSRRRRKEVEPTATLMVRHVRRDGDQIVRHVVREVRDEKRIKLRYDPNLAVCTFHRDHSEGSAEGAGDLTIEPNRAAIAKLPAAEQTTVQEMLADIERRYEHRCTYLTSDRLRSVIRQYVEHLSAIRVRPTGGVYFVHREHAVALSGLRDLVSRFGSDSSFMRVPIPDQDEMREMVIRAFTTSAKDDLDRLAEDIATAQRVRRFDEAAKLYERFTAVQEATNKHSTLLSTSLDDTRAALELVKVQLGGLLVADDGEDD</sequence>
<reference evidence="2 3" key="1">
    <citation type="submission" date="2020-06" db="EMBL/GenBank/DDBJ databases">
        <title>Genome mining for natural products.</title>
        <authorList>
            <person name="Zhang B."/>
            <person name="Shi J."/>
            <person name="Ge H."/>
        </authorList>
    </citation>
    <scope>NUCLEOTIDE SEQUENCE [LARGE SCALE GENOMIC DNA]</scope>
    <source>
        <strain evidence="2 3">NA02069</strain>
    </source>
</reference>
<dbReference type="InterPro" id="IPR046632">
    <property type="entry name" value="DUF6744"/>
</dbReference>
<evidence type="ECO:0000313" key="2">
    <source>
        <dbReference type="EMBL" id="QKZ24943.1"/>
    </source>
</evidence>
<evidence type="ECO:0000313" key="3">
    <source>
        <dbReference type="Proteomes" id="UP000509418"/>
    </source>
</evidence>
<evidence type="ECO:0000256" key="1">
    <source>
        <dbReference type="SAM" id="MobiDB-lite"/>
    </source>
</evidence>
<feature type="region of interest" description="Disordered" evidence="1">
    <location>
        <begin position="54"/>
        <end position="78"/>
    </location>
</feature>
<protein>
    <submittedName>
        <fullName evidence="2">Uncharacterized protein</fullName>
    </submittedName>
</protein>
<keyword evidence="3" id="KW-1185">Reference proteome</keyword>
<name>A0A7H8TN94_STRCX</name>